<proteinExistence type="predicted"/>
<dbReference type="STRING" id="1300347.I601_0846"/>
<reference evidence="2 3" key="1">
    <citation type="submission" date="2016-03" db="EMBL/GenBank/DDBJ databases">
        <title>Complete genome sequence of a soil Actinobacterium, Nocardioides dokdonensis FR1436.</title>
        <authorList>
            <person name="Kwon S.-K."/>
            <person name="Kim K."/>
            <person name="Kim J.F."/>
        </authorList>
    </citation>
    <scope>NUCLEOTIDE SEQUENCE [LARGE SCALE GENOMIC DNA]</scope>
    <source>
        <strain evidence="2 3">FR1436</strain>
    </source>
</reference>
<dbReference type="PRINTS" id="PR00598">
    <property type="entry name" value="HTHMARR"/>
</dbReference>
<evidence type="ECO:0000313" key="3">
    <source>
        <dbReference type="Proteomes" id="UP000077868"/>
    </source>
</evidence>
<dbReference type="SMART" id="SM00347">
    <property type="entry name" value="HTH_MARR"/>
    <property type="match status" value="1"/>
</dbReference>
<gene>
    <name evidence="2" type="primary">slyA</name>
    <name evidence="2" type="ORF">I601_0846</name>
</gene>
<name>A0A1A9GI16_9ACTN</name>
<evidence type="ECO:0000313" key="2">
    <source>
        <dbReference type="EMBL" id="ANH37292.1"/>
    </source>
</evidence>
<dbReference type="PROSITE" id="PS50995">
    <property type="entry name" value="HTH_MARR_2"/>
    <property type="match status" value="1"/>
</dbReference>
<evidence type="ECO:0000259" key="1">
    <source>
        <dbReference type="PROSITE" id="PS50995"/>
    </source>
</evidence>
<protein>
    <submittedName>
        <fullName evidence="2">Transcriptional regulator SlyA</fullName>
    </submittedName>
</protein>
<dbReference type="Pfam" id="PF12802">
    <property type="entry name" value="MarR_2"/>
    <property type="match status" value="1"/>
</dbReference>
<dbReference type="Gene3D" id="1.10.10.10">
    <property type="entry name" value="Winged helix-like DNA-binding domain superfamily/Winged helix DNA-binding domain"/>
    <property type="match status" value="1"/>
</dbReference>
<sequence length="156" mass="17473">MNDTTWLSSTQQRTWRRWLRLNALLPAALHRGLQSDAGLSLPDFDVLVVLTDSPDARVRVAELARGLHWERSRVSHHIARMERRGLVAREDCAEDGRGAWVMLTAQGRTAIEQAAPAHVQTVRRLVFEALTPDEVDVLDTVIEKVLARLEEAGPPA</sequence>
<dbReference type="InterPro" id="IPR000835">
    <property type="entry name" value="HTH_MarR-typ"/>
</dbReference>
<dbReference type="OrthoDB" id="3526267at2"/>
<dbReference type="InterPro" id="IPR036388">
    <property type="entry name" value="WH-like_DNA-bd_sf"/>
</dbReference>
<dbReference type="PANTHER" id="PTHR33164:SF99">
    <property type="entry name" value="MARR FAMILY REGULATORY PROTEIN"/>
    <property type="match status" value="1"/>
</dbReference>
<keyword evidence="3" id="KW-1185">Reference proteome</keyword>
<dbReference type="AlphaFoldDB" id="A0A1A9GI16"/>
<dbReference type="SUPFAM" id="SSF46785">
    <property type="entry name" value="Winged helix' DNA-binding domain"/>
    <property type="match status" value="1"/>
</dbReference>
<accession>A0A1A9GI16</accession>
<organism evidence="2 3">
    <name type="scientific">Nocardioides dokdonensis FR1436</name>
    <dbReference type="NCBI Taxonomy" id="1300347"/>
    <lineage>
        <taxon>Bacteria</taxon>
        <taxon>Bacillati</taxon>
        <taxon>Actinomycetota</taxon>
        <taxon>Actinomycetes</taxon>
        <taxon>Propionibacteriales</taxon>
        <taxon>Nocardioidaceae</taxon>
        <taxon>Nocardioides</taxon>
    </lineage>
</organism>
<dbReference type="EMBL" id="CP015079">
    <property type="protein sequence ID" value="ANH37292.1"/>
    <property type="molecule type" value="Genomic_DNA"/>
</dbReference>
<dbReference type="InterPro" id="IPR036390">
    <property type="entry name" value="WH_DNA-bd_sf"/>
</dbReference>
<dbReference type="InterPro" id="IPR039422">
    <property type="entry name" value="MarR/SlyA-like"/>
</dbReference>
<dbReference type="PANTHER" id="PTHR33164">
    <property type="entry name" value="TRANSCRIPTIONAL REGULATOR, MARR FAMILY"/>
    <property type="match status" value="1"/>
</dbReference>
<dbReference type="Proteomes" id="UP000077868">
    <property type="component" value="Chromosome"/>
</dbReference>
<feature type="domain" description="HTH marR-type" evidence="1">
    <location>
        <begin position="1"/>
        <end position="147"/>
    </location>
</feature>
<dbReference type="RefSeq" id="WP_068106806.1">
    <property type="nucleotide sequence ID" value="NZ_CP015079.1"/>
</dbReference>
<dbReference type="PATRIC" id="fig|1300347.3.peg.847"/>
<dbReference type="GO" id="GO:0006950">
    <property type="term" value="P:response to stress"/>
    <property type="evidence" value="ECO:0007669"/>
    <property type="project" value="TreeGrafter"/>
</dbReference>
<dbReference type="GO" id="GO:0003700">
    <property type="term" value="F:DNA-binding transcription factor activity"/>
    <property type="evidence" value="ECO:0007669"/>
    <property type="project" value="InterPro"/>
</dbReference>
<dbReference type="KEGG" id="ndk:I601_0846"/>